<accession>A0A0R2LT58</accession>
<keyword evidence="3" id="KW-1185">Reference proteome</keyword>
<evidence type="ECO:0000313" key="3">
    <source>
        <dbReference type="Proteomes" id="UP000051906"/>
    </source>
</evidence>
<evidence type="ECO:0000259" key="1">
    <source>
        <dbReference type="PROSITE" id="PS51819"/>
    </source>
</evidence>
<protein>
    <recommendedName>
        <fullName evidence="1">VOC domain-containing protein</fullName>
    </recommendedName>
</protein>
<dbReference type="PROSITE" id="PS51819">
    <property type="entry name" value="VOC"/>
    <property type="match status" value="1"/>
</dbReference>
<evidence type="ECO:0000313" key="2">
    <source>
        <dbReference type="EMBL" id="KRO04776.1"/>
    </source>
</evidence>
<feature type="domain" description="VOC" evidence="1">
    <location>
        <begin position="3"/>
        <end position="120"/>
    </location>
</feature>
<gene>
    <name evidence="2" type="ORF">IV54_GL000801</name>
</gene>
<name>A0A0R2LT58_9LACO</name>
<dbReference type="InterPro" id="IPR029068">
    <property type="entry name" value="Glyas_Bleomycin-R_OHBP_Dase"/>
</dbReference>
<dbReference type="Proteomes" id="UP000051906">
    <property type="component" value="Unassembled WGS sequence"/>
</dbReference>
<dbReference type="Pfam" id="PF00903">
    <property type="entry name" value="Glyoxalase"/>
    <property type="match status" value="1"/>
</dbReference>
<dbReference type="STRING" id="616990.IV54_GL000801"/>
<proteinExistence type="predicted"/>
<sequence>MTTMEKMRTMLYVDDVEETAQWWQDNLGATVVEVNVLSDESNNIVITIAPGAELSFFSKAYVRQYSPEVLGSTPSLMFFTKDFEALHDRLITAGDIVDNNGTRAFNFRDPEGNYFAVGQAK</sequence>
<dbReference type="InterPro" id="IPR004360">
    <property type="entry name" value="Glyas_Fos-R_dOase_dom"/>
</dbReference>
<dbReference type="PANTHER" id="PTHR36437">
    <property type="entry name" value="GLYOXALASE/BLEOMYCIN RESISTANCE PROTEIN/DIOXYGENASE"/>
    <property type="match status" value="1"/>
</dbReference>
<dbReference type="InterPro" id="IPR037523">
    <property type="entry name" value="VOC_core"/>
</dbReference>
<dbReference type="SUPFAM" id="SSF54593">
    <property type="entry name" value="Glyoxalase/Bleomycin resistance protein/Dihydroxybiphenyl dioxygenase"/>
    <property type="match status" value="1"/>
</dbReference>
<dbReference type="PANTHER" id="PTHR36437:SF2">
    <property type="entry name" value="GLYOXALASE_BLEOMYCIN RESISTANCE PROTEIN_DIOXYGENASE"/>
    <property type="match status" value="1"/>
</dbReference>
<dbReference type="EMBL" id="JQCA01000024">
    <property type="protein sequence ID" value="KRO04776.1"/>
    <property type="molecule type" value="Genomic_DNA"/>
</dbReference>
<organism evidence="2 3">
    <name type="scientific">Levilactobacillus paucivorans</name>
    <dbReference type="NCBI Taxonomy" id="616990"/>
    <lineage>
        <taxon>Bacteria</taxon>
        <taxon>Bacillati</taxon>
        <taxon>Bacillota</taxon>
        <taxon>Bacilli</taxon>
        <taxon>Lactobacillales</taxon>
        <taxon>Lactobacillaceae</taxon>
        <taxon>Levilactobacillus</taxon>
    </lineage>
</organism>
<dbReference type="Gene3D" id="3.10.180.10">
    <property type="entry name" value="2,3-Dihydroxybiphenyl 1,2-Dioxygenase, domain 1"/>
    <property type="match status" value="1"/>
</dbReference>
<comment type="caution">
    <text evidence="2">The sequence shown here is derived from an EMBL/GenBank/DDBJ whole genome shotgun (WGS) entry which is preliminary data.</text>
</comment>
<reference evidence="2 3" key="1">
    <citation type="journal article" date="2015" name="Genome Announc.">
        <title>Expanding the biotechnology potential of lactobacilli through comparative genomics of 213 strains and associated genera.</title>
        <authorList>
            <person name="Sun Z."/>
            <person name="Harris H.M."/>
            <person name="McCann A."/>
            <person name="Guo C."/>
            <person name="Argimon S."/>
            <person name="Zhang W."/>
            <person name="Yang X."/>
            <person name="Jeffery I.B."/>
            <person name="Cooney J.C."/>
            <person name="Kagawa T.F."/>
            <person name="Liu W."/>
            <person name="Song Y."/>
            <person name="Salvetti E."/>
            <person name="Wrobel A."/>
            <person name="Rasinkangas P."/>
            <person name="Parkhill J."/>
            <person name="Rea M.C."/>
            <person name="O'Sullivan O."/>
            <person name="Ritari J."/>
            <person name="Douillard F.P."/>
            <person name="Paul Ross R."/>
            <person name="Yang R."/>
            <person name="Briner A.E."/>
            <person name="Felis G.E."/>
            <person name="de Vos W.M."/>
            <person name="Barrangou R."/>
            <person name="Klaenhammer T.R."/>
            <person name="Caufield P.W."/>
            <person name="Cui Y."/>
            <person name="Zhang H."/>
            <person name="O'Toole P.W."/>
        </authorList>
    </citation>
    <scope>NUCLEOTIDE SEQUENCE [LARGE SCALE GENOMIC DNA]</scope>
    <source>
        <strain evidence="2 3">DSM 22467</strain>
    </source>
</reference>
<dbReference type="PATRIC" id="fig|616990.3.peg.874"/>
<dbReference type="AlphaFoldDB" id="A0A0R2LT58"/>